<dbReference type="AlphaFoldDB" id="D1YVS7"/>
<evidence type="ECO:0000313" key="6">
    <source>
        <dbReference type="EMBL" id="BAI60549.1"/>
    </source>
</evidence>
<keyword evidence="1" id="KW-0004">4Fe-4S</keyword>
<reference evidence="6 7" key="1">
    <citation type="journal article" date="2007" name="Appl. Environ. Microbiol.">
        <title>Isolation of key methanogens for global methane emission from rice paddy fields: a novel isolate affiliated with the clone cluster rice cluster I.</title>
        <authorList>
            <person name="Sakai S."/>
            <person name="Imachi H."/>
            <person name="Sekiguchi Y."/>
            <person name="Ohashi A."/>
            <person name="Harada H."/>
            <person name="Kamagata Y."/>
        </authorList>
    </citation>
    <scope>NUCLEOTIDE SEQUENCE [LARGE SCALE GENOMIC DNA]</scope>
    <source>
        <strain evidence="7">DSM 17711 / JCM 13418 / NBRC 101707 / SANAE</strain>
    </source>
</reference>
<gene>
    <name evidence="6" type="primary">echF</name>
    <name evidence="6" type="ordered locus">MCP_0477</name>
</gene>
<organism evidence="6 7">
    <name type="scientific">Methanocella paludicola (strain DSM 17711 / JCM 13418 / NBRC 101707 / SANAE)</name>
    <dbReference type="NCBI Taxonomy" id="304371"/>
    <lineage>
        <taxon>Archaea</taxon>
        <taxon>Methanobacteriati</taxon>
        <taxon>Methanobacteriota</taxon>
        <taxon>Stenosarchaea group</taxon>
        <taxon>Methanomicrobia</taxon>
        <taxon>Methanocellales</taxon>
        <taxon>Methanocellaceae</taxon>
        <taxon>Methanocella</taxon>
    </lineage>
</organism>
<protein>
    <submittedName>
        <fullName evidence="6">Ech hydrogenase subunit F</fullName>
    </submittedName>
</protein>
<dbReference type="GeneID" id="8680568"/>
<dbReference type="GO" id="GO:0051539">
    <property type="term" value="F:4 iron, 4 sulfur cluster binding"/>
    <property type="evidence" value="ECO:0007669"/>
    <property type="project" value="UniProtKB-KW"/>
</dbReference>
<dbReference type="InParanoid" id="D1YVS7"/>
<dbReference type="InterPro" id="IPR017900">
    <property type="entry name" value="4Fe4S_Fe_S_CS"/>
</dbReference>
<reference evidence="6 7" key="2">
    <citation type="journal article" date="2008" name="Int. J. Syst. Evol. Microbiol.">
        <title>Methanocella paludicola gen. nov., sp. nov., a methane-producing archaeon, the first isolate of the lineage 'Rice Cluster I', and proposal of the new archaeal order Methanocellales ord. nov.</title>
        <authorList>
            <person name="Sakai S."/>
            <person name="Imachi H."/>
            <person name="Hanada S."/>
            <person name="Ohashi A."/>
            <person name="Harada H."/>
            <person name="Kamagata Y."/>
        </authorList>
    </citation>
    <scope>NUCLEOTIDE SEQUENCE [LARGE SCALE GENOMIC DNA]</scope>
    <source>
        <strain evidence="7">DSM 17711 / JCM 13418 / NBRC 101707 / SANAE</strain>
    </source>
</reference>
<evidence type="ECO:0000256" key="3">
    <source>
        <dbReference type="ARBA" id="ARBA00023004"/>
    </source>
</evidence>
<dbReference type="PANTHER" id="PTHR10849">
    <property type="entry name" value="NADH DEHYDROGENASE UBIQUINONE IRON-SULFUR PROTEIN 8, MITOCHONDRIAL"/>
    <property type="match status" value="1"/>
</dbReference>
<dbReference type="OrthoDB" id="23478at2157"/>
<dbReference type="STRING" id="304371.MCP_0477"/>
<dbReference type="GO" id="GO:0046872">
    <property type="term" value="F:metal ion binding"/>
    <property type="evidence" value="ECO:0007669"/>
    <property type="project" value="UniProtKB-KW"/>
</dbReference>
<keyword evidence="7" id="KW-1185">Reference proteome</keyword>
<dbReference type="RefSeq" id="WP_012899229.1">
    <property type="nucleotide sequence ID" value="NC_013665.1"/>
</dbReference>
<evidence type="ECO:0000256" key="4">
    <source>
        <dbReference type="ARBA" id="ARBA00023014"/>
    </source>
</evidence>
<accession>D1YVS7</accession>
<keyword evidence="4" id="KW-0411">Iron-sulfur</keyword>
<reference evidence="7" key="3">
    <citation type="journal article" date="2011" name="PLoS ONE">
        <title>Genome sequence of a mesophilic hydrogenotrophic methanogen Methanocella paludicola, the first cultivated representative of the order Methanocellales.</title>
        <authorList>
            <person name="Sakai S."/>
            <person name="Takaki Y."/>
            <person name="Shimamura S."/>
            <person name="Sekine M."/>
            <person name="Tajima T."/>
            <person name="Kosugi H."/>
            <person name="Ichikawa N."/>
            <person name="Tasumi E."/>
            <person name="Hiraki A.T."/>
            <person name="Shimizu A."/>
            <person name="Kato Y."/>
            <person name="Nishiko R."/>
            <person name="Mori K."/>
            <person name="Fujita N."/>
            <person name="Imachi H."/>
            <person name="Takai K."/>
        </authorList>
    </citation>
    <scope>NUCLEOTIDE SEQUENCE [LARGE SCALE GENOMIC DNA]</scope>
    <source>
        <strain evidence="7">DSM 17711 / JCM 13418 / NBRC 101707 / SANAE</strain>
    </source>
</reference>
<keyword evidence="3" id="KW-0408">Iron</keyword>
<keyword evidence="2" id="KW-0479">Metal-binding</keyword>
<dbReference type="InterPro" id="IPR010226">
    <property type="entry name" value="NADH_quinone_OxRdtase_chainI"/>
</dbReference>
<sequence>MLKILENIFKNITSKPYTSNYPFTPYQHFPGTRADVTFDGTKCILCQLCQRSCPAECIIIHKEETTVEYLNTQCIRCGYCVRVCPTNAISQNEVYTKPSKERLTVYTLVTNENAPIIKKRKAEAAKKAATAEGKPVTDKPEEAKK</sequence>
<dbReference type="PROSITE" id="PS00198">
    <property type="entry name" value="4FE4S_FER_1"/>
    <property type="match status" value="1"/>
</dbReference>
<dbReference type="Gene3D" id="3.30.70.3270">
    <property type="match status" value="1"/>
</dbReference>
<dbReference type="InterPro" id="IPR017896">
    <property type="entry name" value="4Fe4S_Fe-S-bd"/>
</dbReference>
<dbReference type="EMBL" id="AP011532">
    <property type="protein sequence ID" value="BAI60549.1"/>
    <property type="molecule type" value="Genomic_DNA"/>
</dbReference>
<name>D1YVS7_METPS</name>
<feature type="domain" description="4Fe-4S ferredoxin-type" evidence="5">
    <location>
        <begin position="34"/>
        <end position="63"/>
    </location>
</feature>
<evidence type="ECO:0000259" key="5">
    <source>
        <dbReference type="PROSITE" id="PS51379"/>
    </source>
</evidence>
<evidence type="ECO:0000256" key="1">
    <source>
        <dbReference type="ARBA" id="ARBA00022485"/>
    </source>
</evidence>
<dbReference type="eggNOG" id="arCOG01543">
    <property type="taxonomic scope" value="Archaea"/>
</dbReference>
<dbReference type="GO" id="GO:0016020">
    <property type="term" value="C:membrane"/>
    <property type="evidence" value="ECO:0007669"/>
    <property type="project" value="InterPro"/>
</dbReference>
<evidence type="ECO:0000313" key="7">
    <source>
        <dbReference type="Proteomes" id="UP000001882"/>
    </source>
</evidence>
<dbReference type="PROSITE" id="PS51379">
    <property type="entry name" value="4FE4S_FER_2"/>
    <property type="match status" value="2"/>
</dbReference>
<evidence type="ECO:0000256" key="2">
    <source>
        <dbReference type="ARBA" id="ARBA00022723"/>
    </source>
</evidence>
<dbReference type="GO" id="GO:0016651">
    <property type="term" value="F:oxidoreductase activity, acting on NAD(P)H"/>
    <property type="evidence" value="ECO:0007669"/>
    <property type="project" value="InterPro"/>
</dbReference>
<dbReference type="KEGG" id="mpd:MCP_0477"/>
<feature type="domain" description="4Fe-4S ferredoxin-type" evidence="5">
    <location>
        <begin position="65"/>
        <end position="94"/>
    </location>
</feature>
<dbReference type="Pfam" id="PF13237">
    <property type="entry name" value="Fer4_10"/>
    <property type="match status" value="1"/>
</dbReference>
<proteinExistence type="predicted"/>
<dbReference type="SUPFAM" id="SSF54862">
    <property type="entry name" value="4Fe-4S ferredoxins"/>
    <property type="match status" value="1"/>
</dbReference>
<dbReference type="Proteomes" id="UP000001882">
    <property type="component" value="Chromosome"/>
</dbReference>